<dbReference type="GO" id="GO:0005975">
    <property type="term" value="P:carbohydrate metabolic process"/>
    <property type="evidence" value="ECO:0007669"/>
    <property type="project" value="InterPro"/>
</dbReference>
<dbReference type="STRING" id="1202772.A0A1V9Z673"/>
<dbReference type="CDD" id="cd03086">
    <property type="entry name" value="PGM3"/>
    <property type="match status" value="1"/>
</dbReference>
<keyword evidence="5" id="KW-0597">Phosphoprotein</keyword>
<dbReference type="InterPro" id="IPR036900">
    <property type="entry name" value="A-D-PHexomutase_C_sf"/>
</dbReference>
<dbReference type="InterPro" id="IPR016055">
    <property type="entry name" value="A-D-PHexomutase_a/b/a-I/II/III"/>
</dbReference>
<dbReference type="GO" id="GO:0046872">
    <property type="term" value="F:metal ion binding"/>
    <property type="evidence" value="ECO:0007669"/>
    <property type="project" value="UniProtKB-KW"/>
</dbReference>
<dbReference type="InterPro" id="IPR016657">
    <property type="entry name" value="PAGM"/>
</dbReference>
<dbReference type="SUPFAM" id="SSF55957">
    <property type="entry name" value="Phosphoglucomutase, C-terminal domain"/>
    <property type="match status" value="1"/>
</dbReference>
<dbReference type="Pfam" id="PF21405">
    <property type="entry name" value="AMG1_II"/>
    <property type="match status" value="1"/>
</dbReference>
<evidence type="ECO:0000256" key="8">
    <source>
        <dbReference type="ARBA" id="ARBA00023235"/>
    </source>
</evidence>
<feature type="domain" description="Alpha-D-phosphohexomutase alpha/beta/alpha" evidence="16">
    <location>
        <begin position="119"/>
        <end position="194"/>
    </location>
</feature>
<dbReference type="InterPro" id="IPR005843">
    <property type="entry name" value="A-D-PHexomutase_C"/>
</dbReference>
<dbReference type="GO" id="GO:0004610">
    <property type="term" value="F:phosphoacetylglucosamine mutase activity"/>
    <property type="evidence" value="ECO:0007669"/>
    <property type="project" value="UniProtKB-UniRule"/>
</dbReference>
<dbReference type="Pfam" id="PF02878">
    <property type="entry name" value="PGM_PMM_I"/>
    <property type="match status" value="2"/>
</dbReference>
<dbReference type="Gene3D" id="3.30.310.50">
    <property type="entry name" value="Alpha-D-phosphohexomutase, C-terminal domain"/>
    <property type="match status" value="1"/>
</dbReference>
<keyword evidence="20" id="KW-1185">Reference proteome</keyword>
<dbReference type="UniPathway" id="UPA00113">
    <property type="reaction ID" value="UER00530"/>
</dbReference>
<evidence type="ECO:0000256" key="13">
    <source>
        <dbReference type="PIRSR" id="PIRSR016408-2"/>
    </source>
</evidence>
<dbReference type="Pfam" id="PF21404">
    <property type="entry name" value="AMG1_III"/>
    <property type="match status" value="1"/>
</dbReference>
<keyword evidence="8 11" id="KW-0413">Isomerase</keyword>
<gene>
    <name evidence="19" type="ORF">ACHHYP_02550</name>
</gene>
<evidence type="ECO:0000256" key="14">
    <source>
        <dbReference type="PIRSR" id="PIRSR016408-3"/>
    </source>
</evidence>
<dbReference type="GO" id="GO:0006048">
    <property type="term" value="P:UDP-N-acetylglucosamine biosynthetic process"/>
    <property type="evidence" value="ECO:0007669"/>
    <property type="project" value="UniProtKB-UniRule"/>
</dbReference>
<evidence type="ECO:0000256" key="5">
    <source>
        <dbReference type="ARBA" id="ARBA00022553"/>
    </source>
</evidence>
<evidence type="ECO:0000256" key="2">
    <source>
        <dbReference type="ARBA" id="ARBA00004865"/>
    </source>
</evidence>
<evidence type="ECO:0000256" key="10">
    <source>
        <dbReference type="ARBA" id="ARBA00032065"/>
    </source>
</evidence>
<dbReference type="PANTHER" id="PTHR45955">
    <property type="entry name" value="PHOSPHOACETYLGLUCOSAMINE MUTASE"/>
    <property type="match status" value="1"/>
</dbReference>
<feature type="binding site" evidence="14">
    <location>
        <position position="307"/>
    </location>
    <ligand>
        <name>Mg(2+)</name>
        <dbReference type="ChEBI" id="CHEBI:18420"/>
    </ligand>
</feature>
<evidence type="ECO:0000256" key="3">
    <source>
        <dbReference type="ARBA" id="ARBA00010231"/>
    </source>
</evidence>
<evidence type="ECO:0000256" key="11">
    <source>
        <dbReference type="PIRNR" id="PIRNR016408"/>
    </source>
</evidence>
<evidence type="ECO:0000256" key="7">
    <source>
        <dbReference type="ARBA" id="ARBA00022842"/>
    </source>
</evidence>
<dbReference type="FunFam" id="3.40.120.10:FF:000038">
    <property type="entry name" value="Phosphoacetylglucosamine mutase"/>
    <property type="match status" value="1"/>
</dbReference>
<feature type="domain" description="Alpha-D-phosphohexomutase C-terminal" evidence="15">
    <location>
        <begin position="495"/>
        <end position="559"/>
    </location>
</feature>
<feature type="domain" description="Phosphoacetylglucosamine mutase AMG1" evidence="18">
    <location>
        <begin position="206"/>
        <end position="314"/>
    </location>
</feature>
<feature type="binding site" evidence="13">
    <location>
        <position position="539"/>
    </location>
    <ligand>
        <name>substrate</name>
    </ligand>
</feature>
<proteinExistence type="inferred from homology"/>
<evidence type="ECO:0000259" key="18">
    <source>
        <dbReference type="Pfam" id="PF21405"/>
    </source>
</evidence>
<evidence type="ECO:0000259" key="17">
    <source>
        <dbReference type="Pfam" id="PF21404"/>
    </source>
</evidence>
<feature type="binding site" evidence="14">
    <location>
        <position position="311"/>
    </location>
    <ligand>
        <name>Mg(2+)</name>
        <dbReference type="ChEBI" id="CHEBI:18420"/>
    </ligand>
</feature>
<protein>
    <recommendedName>
        <fullName evidence="4 11">Phosphoacetylglucosamine mutase</fullName>
        <shortName evidence="11">PAGM</shortName>
        <ecNumber evidence="4 11">5.4.2.3</ecNumber>
    </recommendedName>
    <alternativeName>
        <fullName evidence="10 11">Acetylglucosamine phosphomutase</fullName>
    </alternativeName>
    <alternativeName>
        <fullName evidence="9 11">N-acetylglucosamine-phosphate mutase</fullName>
    </alternativeName>
</protein>
<dbReference type="InterPro" id="IPR005844">
    <property type="entry name" value="A-D-PHexomutase_a/b/a-I"/>
</dbReference>
<comment type="cofactor">
    <cofactor evidence="11 14">
        <name>Mg(2+)</name>
        <dbReference type="ChEBI" id="CHEBI:18420"/>
    </cofactor>
    <text evidence="11 14">Binds 1 Mg(2+) ion per subunit.</text>
</comment>
<dbReference type="PIRSF" id="PIRSF016408">
    <property type="entry name" value="PAGM"/>
    <property type="match status" value="1"/>
</dbReference>
<organism evidence="19 20">
    <name type="scientific">Achlya hypogyna</name>
    <name type="common">Oomycete</name>
    <name type="synonym">Protoachlya hypogyna</name>
    <dbReference type="NCBI Taxonomy" id="1202772"/>
    <lineage>
        <taxon>Eukaryota</taxon>
        <taxon>Sar</taxon>
        <taxon>Stramenopiles</taxon>
        <taxon>Oomycota</taxon>
        <taxon>Saprolegniomycetes</taxon>
        <taxon>Saprolegniales</taxon>
        <taxon>Achlyaceae</taxon>
        <taxon>Achlya</taxon>
    </lineage>
</organism>
<dbReference type="OrthoDB" id="1928at2759"/>
<accession>A0A1V9Z673</accession>
<evidence type="ECO:0000256" key="6">
    <source>
        <dbReference type="ARBA" id="ARBA00022723"/>
    </source>
</evidence>
<dbReference type="InterPro" id="IPR049022">
    <property type="entry name" value="AMG1_III"/>
</dbReference>
<feature type="binding site" evidence="14">
    <location>
        <position position="309"/>
    </location>
    <ligand>
        <name>Mg(2+)</name>
        <dbReference type="ChEBI" id="CHEBI:18420"/>
    </ligand>
</feature>
<dbReference type="SUPFAM" id="SSF53738">
    <property type="entry name" value="Phosphoglucomutase, first 3 domains"/>
    <property type="match status" value="3"/>
</dbReference>
<evidence type="ECO:0000256" key="9">
    <source>
        <dbReference type="ARBA" id="ARBA00031926"/>
    </source>
</evidence>
<feature type="active site" description="Phosphoserine intermediate" evidence="12">
    <location>
        <position position="90"/>
    </location>
</feature>
<evidence type="ECO:0000259" key="15">
    <source>
        <dbReference type="Pfam" id="PF00408"/>
    </source>
</evidence>
<reference evidence="19 20" key="1">
    <citation type="journal article" date="2014" name="Genome Biol. Evol.">
        <title>The secreted proteins of Achlya hypogyna and Thraustotheca clavata identify the ancestral oomycete secretome and reveal gene acquisitions by horizontal gene transfer.</title>
        <authorList>
            <person name="Misner I."/>
            <person name="Blouin N."/>
            <person name="Leonard G."/>
            <person name="Richards T.A."/>
            <person name="Lane C.E."/>
        </authorList>
    </citation>
    <scope>NUCLEOTIDE SEQUENCE [LARGE SCALE GENOMIC DNA]</scope>
    <source>
        <strain evidence="19 20">ATCC 48635</strain>
    </source>
</reference>
<comment type="caution">
    <text evidence="19">The sequence shown here is derived from an EMBL/GenBank/DDBJ whole genome shotgun (WGS) entry which is preliminary data.</text>
</comment>
<dbReference type="AlphaFoldDB" id="A0A1V9Z673"/>
<dbReference type="PANTHER" id="PTHR45955:SF1">
    <property type="entry name" value="PHOSPHOACETYLGLUCOSAMINE MUTASE"/>
    <property type="match status" value="1"/>
</dbReference>
<dbReference type="EMBL" id="JNBR01000410">
    <property type="protein sequence ID" value="OQR93417.1"/>
    <property type="molecule type" value="Genomic_DNA"/>
</dbReference>
<evidence type="ECO:0000313" key="19">
    <source>
        <dbReference type="EMBL" id="OQR93417.1"/>
    </source>
</evidence>
<evidence type="ECO:0000256" key="12">
    <source>
        <dbReference type="PIRSR" id="PIRSR016408-1"/>
    </source>
</evidence>
<feature type="binding site" description="via phosphate group" evidence="14">
    <location>
        <position position="90"/>
    </location>
    <ligand>
        <name>Mg(2+)</name>
        <dbReference type="ChEBI" id="CHEBI:18420"/>
    </ligand>
</feature>
<dbReference type="FunFam" id="3.30.310.50:FF:000003">
    <property type="entry name" value="Phosphoacetylglucosamine mutase"/>
    <property type="match status" value="1"/>
</dbReference>
<comment type="pathway">
    <text evidence="2 11">Nucleotide-sugar biosynthesis; UDP-N-acetyl-alpha-D-glucosamine biosynthesis; N-acetyl-alpha-D-glucosamine 1-phosphate from alpha-D-glucosamine 6-phosphate (route I): step 2/2.</text>
</comment>
<evidence type="ECO:0000256" key="1">
    <source>
        <dbReference type="ARBA" id="ARBA00000558"/>
    </source>
</evidence>
<evidence type="ECO:0000259" key="16">
    <source>
        <dbReference type="Pfam" id="PF02878"/>
    </source>
</evidence>
<sequence>MSSTSAPAPPASTPTISAASSILEKVPRLMDELPKHAKPAALADKILAYGTAGFRDNADILGSTFHRMGMLAVLRSKKEHKITGLMVTASHNAAPDNGVKLVDADGGMLAQSWEAYAQQLANATTDKVVEALDHIVRSEKIDLDQTGNIFIAKDTRASSEHLSELAREGALLLGGNVLDFGLQTTPQLHHFIRMWNHEQYNKGDWASEAGYYNMLVDAFKQLTSGVDPKKLELRTPLYVDCAHGVGALQLAKLAKDLGDMLHVEIRNTPEDGVLNHECGAEHAQKARKHPAGFSRDADRGKRSCSLDGDADRIVFHYFDEAGEWHLLDGDKIACLFAGFFAEKLKALDLTNEVSVGVVQTAYANGAAHAYLQKQHVQVAMAKTGVKFCHHKALDYDIGIYFEANGHGTIMIKDHVMDRLHKLEGAVLDDKKKAALAHLLAAYQLINQAVGDALSDMLFAEVLLIQRDWTIAQWDAIYADLPSRQTKVKIADRTVVKTTEDETAATAPEALKDAIHALVAAAGTSARAFVRPSGTEDAVRVYAEAATQEAADALALQVAKAVHEHAGGVGDAPAAFVA</sequence>
<comment type="catalytic activity">
    <reaction evidence="1 11">
        <text>N-acetyl-alpha-D-glucosamine 1-phosphate = N-acetyl-D-glucosamine 6-phosphate</text>
        <dbReference type="Rhea" id="RHEA:23804"/>
        <dbReference type="ChEBI" id="CHEBI:57513"/>
        <dbReference type="ChEBI" id="CHEBI:57776"/>
        <dbReference type="EC" id="5.4.2.3"/>
    </reaction>
</comment>
<evidence type="ECO:0000313" key="20">
    <source>
        <dbReference type="Proteomes" id="UP000243579"/>
    </source>
</evidence>
<name>A0A1V9Z673_ACHHY</name>
<comment type="similarity">
    <text evidence="3 11">Belongs to the phosphohexose mutase family.</text>
</comment>
<dbReference type="EC" id="5.4.2.3" evidence="4 11"/>
<dbReference type="Gene3D" id="3.40.120.10">
    <property type="entry name" value="Alpha-D-Glucose-1,6-Bisphosphate, subunit A, domain 3"/>
    <property type="match status" value="3"/>
</dbReference>
<feature type="binding site" evidence="13">
    <location>
        <begin position="530"/>
        <end position="534"/>
    </location>
    <ligand>
        <name>substrate</name>
    </ligand>
</feature>
<feature type="domain" description="Phosphoacetylglucosamine mutase AMG1" evidence="17">
    <location>
        <begin position="328"/>
        <end position="468"/>
    </location>
</feature>
<keyword evidence="6 11" id="KW-0479">Metal-binding</keyword>
<evidence type="ECO:0000256" key="4">
    <source>
        <dbReference type="ARBA" id="ARBA00012731"/>
    </source>
</evidence>
<dbReference type="Proteomes" id="UP000243579">
    <property type="component" value="Unassembled WGS sequence"/>
</dbReference>
<dbReference type="InterPro" id="IPR049023">
    <property type="entry name" value="AMG1_II"/>
</dbReference>
<feature type="domain" description="Alpha-D-phosphohexomutase alpha/beta/alpha" evidence="16">
    <location>
        <begin position="80"/>
        <end position="117"/>
    </location>
</feature>
<dbReference type="Pfam" id="PF00408">
    <property type="entry name" value="PGM_PMM_IV"/>
    <property type="match status" value="1"/>
</dbReference>
<feature type="binding site" evidence="13">
    <location>
        <begin position="402"/>
        <end position="404"/>
    </location>
    <ligand>
        <name>substrate</name>
    </ligand>
</feature>
<keyword evidence="7 11" id="KW-0460">Magnesium</keyword>